<name>A0A0K2UJ92_LEPSM</name>
<dbReference type="EMBL" id="HACA01020942">
    <property type="protein sequence ID" value="CDW38303.1"/>
    <property type="molecule type" value="Transcribed_RNA"/>
</dbReference>
<evidence type="ECO:0000313" key="1">
    <source>
        <dbReference type="EMBL" id="CDW38303.1"/>
    </source>
</evidence>
<sequence>MLVKAFSKSVLLKPRPFECYKTFKKGGEIVEDTCITFNLYHRRSEGNFVEKSSYQLNRVITLKNGQNNGRITSGFYTTITLHRTELRL</sequence>
<reference evidence="1" key="1">
    <citation type="submission" date="2014-05" db="EMBL/GenBank/DDBJ databases">
        <authorList>
            <person name="Chronopoulou M."/>
        </authorList>
    </citation>
    <scope>NUCLEOTIDE SEQUENCE</scope>
    <source>
        <tissue evidence="1">Whole organism</tissue>
    </source>
</reference>
<protein>
    <submittedName>
        <fullName evidence="1">Uncharacterized protein</fullName>
    </submittedName>
</protein>
<proteinExistence type="predicted"/>
<organism evidence="1">
    <name type="scientific">Lepeophtheirus salmonis</name>
    <name type="common">Salmon louse</name>
    <name type="synonym">Caligus salmonis</name>
    <dbReference type="NCBI Taxonomy" id="72036"/>
    <lineage>
        <taxon>Eukaryota</taxon>
        <taxon>Metazoa</taxon>
        <taxon>Ecdysozoa</taxon>
        <taxon>Arthropoda</taxon>
        <taxon>Crustacea</taxon>
        <taxon>Multicrustacea</taxon>
        <taxon>Hexanauplia</taxon>
        <taxon>Copepoda</taxon>
        <taxon>Siphonostomatoida</taxon>
        <taxon>Caligidae</taxon>
        <taxon>Lepeophtheirus</taxon>
    </lineage>
</organism>
<dbReference type="AlphaFoldDB" id="A0A0K2UJ92"/>
<accession>A0A0K2UJ92</accession>